<dbReference type="Gene3D" id="2.30.320.10">
    <property type="entry name" value="YwqG-like"/>
    <property type="match status" value="1"/>
</dbReference>
<dbReference type="InterPro" id="IPR015315">
    <property type="entry name" value="DUF1963"/>
</dbReference>
<dbReference type="InterPro" id="IPR035948">
    <property type="entry name" value="YwqG-like_sf"/>
</dbReference>
<sequence length="247" mass="28288">MRSNNLQFENLKAKLSSVRRSAWKPIVREGDGDLTASKFSGKPWLSAGETWPICPNCQKPMQLFLQLNLDQLPKSLKEKFGNGILQMFYCTSTEPYCEGDCDAGESAKIKLLRIVQPEAKSAKIEIPEIENLFPAKLIIRWEEIGDSPSWEDVESFFGITPNEENLDILDNYFGWRPEPGDKLAGWPDWIQGSSYPNCPTCNQTMTQFIFQLDSEDNITYMWGDAGRGYLVQCPEHKEKLAFFWQCH</sequence>
<dbReference type="AlphaFoldDB" id="A0A926VKN8"/>
<dbReference type="Pfam" id="PF09234">
    <property type="entry name" value="DUF1963"/>
    <property type="match status" value="1"/>
</dbReference>
<dbReference type="SUPFAM" id="SSF103032">
    <property type="entry name" value="Hypothetical protein YwqG"/>
    <property type="match status" value="1"/>
</dbReference>
<name>A0A926VKN8_9CYAN</name>
<keyword evidence="2" id="KW-1185">Reference proteome</keyword>
<gene>
    <name evidence="1" type="ORF">H6G03_24450</name>
</gene>
<organism evidence="1 2">
    <name type="scientific">Aerosakkonema funiforme FACHB-1375</name>
    <dbReference type="NCBI Taxonomy" id="2949571"/>
    <lineage>
        <taxon>Bacteria</taxon>
        <taxon>Bacillati</taxon>
        <taxon>Cyanobacteriota</taxon>
        <taxon>Cyanophyceae</taxon>
        <taxon>Oscillatoriophycideae</taxon>
        <taxon>Aerosakkonematales</taxon>
        <taxon>Aerosakkonemataceae</taxon>
        <taxon>Aerosakkonema</taxon>
    </lineage>
</organism>
<accession>A0A926VKN8</accession>
<proteinExistence type="predicted"/>
<dbReference type="Proteomes" id="UP000641646">
    <property type="component" value="Unassembled WGS sequence"/>
</dbReference>
<dbReference type="PANTHER" id="PTHR36436:SF6">
    <property type="entry name" value="SLL5081 PROTEIN"/>
    <property type="match status" value="1"/>
</dbReference>
<evidence type="ECO:0000313" key="2">
    <source>
        <dbReference type="Proteomes" id="UP000641646"/>
    </source>
</evidence>
<dbReference type="RefSeq" id="WP_190470168.1">
    <property type="nucleotide sequence ID" value="NZ_JACJPW010000075.1"/>
</dbReference>
<comment type="caution">
    <text evidence="1">The sequence shown here is derived from an EMBL/GenBank/DDBJ whole genome shotgun (WGS) entry which is preliminary data.</text>
</comment>
<evidence type="ECO:0000313" key="1">
    <source>
        <dbReference type="EMBL" id="MBD2184184.1"/>
    </source>
</evidence>
<dbReference type="PANTHER" id="PTHR36436">
    <property type="entry name" value="SLL5081 PROTEIN"/>
    <property type="match status" value="1"/>
</dbReference>
<dbReference type="EMBL" id="JACJPW010000075">
    <property type="protein sequence ID" value="MBD2184184.1"/>
    <property type="molecule type" value="Genomic_DNA"/>
</dbReference>
<reference evidence="1" key="1">
    <citation type="journal article" date="2015" name="ISME J.">
        <title>Draft Genome Sequence of Streptomyces incarnatus NRRL8089, which Produces the Nucleoside Antibiotic Sinefungin.</title>
        <authorList>
            <person name="Oshima K."/>
            <person name="Hattori M."/>
            <person name="Shimizu H."/>
            <person name="Fukuda K."/>
            <person name="Nemoto M."/>
            <person name="Inagaki K."/>
            <person name="Tamura T."/>
        </authorList>
    </citation>
    <scope>NUCLEOTIDE SEQUENCE</scope>
    <source>
        <strain evidence="1">FACHB-1375</strain>
    </source>
</reference>
<protein>
    <submittedName>
        <fullName evidence="1">DUF1963 domain-containing protein</fullName>
    </submittedName>
</protein>
<reference evidence="1" key="2">
    <citation type="submission" date="2020-08" db="EMBL/GenBank/DDBJ databases">
        <authorList>
            <person name="Chen M."/>
            <person name="Teng W."/>
            <person name="Zhao L."/>
            <person name="Hu C."/>
            <person name="Zhou Y."/>
            <person name="Han B."/>
            <person name="Song L."/>
            <person name="Shu W."/>
        </authorList>
    </citation>
    <scope>NUCLEOTIDE SEQUENCE</scope>
    <source>
        <strain evidence="1">FACHB-1375</strain>
    </source>
</reference>